<proteinExistence type="predicted"/>
<dbReference type="AlphaFoldDB" id="A0A3S3NT57"/>
<feature type="region of interest" description="Disordered" evidence="1">
    <location>
        <begin position="35"/>
        <end position="56"/>
    </location>
</feature>
<evidence type="ECO:0000313" key="2">
    <source>
        <dbReference type="EMBL" id="RWR93817.1"/>
    </source>
</evidence>
<dbReference type="Proteomes" id="UP000283530">
    <property type="component" value="Unassembled WGS sequence"/>
</dbReference>
<evidence type="ECO:0000313" key="3">
    <source>
        <dbReference type="Proteomes" id="UP000283530"/>
    </source>
</evidence>
<gene>
    <name evidence="2" type="ORF">CKAN_02309300</name>
</gene>
<name>A0A3S3NT57_9MAGN</name>
<dbReference type="EMBL" id="QPKB01000010">
    <property type="protein sequence ID" value="RWR93817.1"/>
    <property type="molecule type" value="Genomic_DNA"/>
</dbReference>
<organism evidence="2 3">
    <name type="scientific">Cinnamomum micranthum f. kanehirae</name>
    <dbReference type="NCBI Taxonomy" id="337451"/>
    <lineage>
        <taxon>Eukaryota</taxon>
        <taxon>Viridiplantae</taxon>
        <taxon>Streptophyta</taxon>
        <taxon>Embryophyta</taxon>
        <taxon>Tracheophyta</taxon>
        <taxon>Spermatophyta</taxon>
        <taxon>Magnoliopsida</taxon>
        <taxon>Magnoliidae</taxon>
        <taxon>Laurales</taxon>
        <taxon>Lauraceae</taxon>
        <taxon>Cinnamomum</taxon>
    </lineage>
</organism>
<accession>A0A3S3NT57</accession>
<reference evidence="2 3" key="1">
    <citation type="journal article" date="2019" name="Nat. Plants">
        <title>Stout camphor tree genome fills gaps in understanding of flowering plant genome evolution.</title>
        <authorList>
            <person name="Chaw S.M."/>
            <person name="Liu Y.C."/>
            <person name="Wu Y.W."/>
            <person name="Wang H.Y."/>
            <person name="Lin C.I."/>
            <person name="Wu C.S."/>
            <person name="Ke H.M."/>
            <person name="Chang L.Y."/>
            <person name="Hsu C.Y."/>
            <person name="Yang H.T."/>
            <person name="Sudianto E."/>
            <person name="Hsu M.H."/>
            <person name="Wu K.P."/>
            <person name="Wang L.N."/>
            <person name="Leebens-Mack J.H."/>
            <person name="Tsai I.J."/>
        </authorList>
    </citation>
    <scope>NUCLEOTIDE SEQUENCE [LARGE SCALE GENOMIC DNA]</scope>
    <source>
        <strain evidence="3">cv. Chaw 1501</strain>
        <tissue evidence="2">Young leaves</tissue>
    </source>
</reference>
<evidence type="ECO:0000256" key="1">
    <source>
        <dbReference type="SAM" id="MobiDB-lite"/>
    </source>
</evidence>
<protein>
    <submittedName>
        <fullName evidence="2">Uncharacterized protein</fullName>
    </submittedName>
</protein>
<keyword evidence="3" id="KW-1185">Reference proteome</keyword>
<sequence length="214" mass="23046">MACFANFVRSLKTQTEFVRFLKDVPFPQTCFEVNGVDGDGSSPSPETCVDGDGSANRGSPAETCYLISGRSGDGILSGSPKISYCSSPKSPGFFGENDLGPCLIFQGKGKAPILGERKEGQLCVEEKTQNCPGQNRSYQFWLQLACSKTDQENKFVLLNLHSILNFGKSDSLFDGPNRSMSRVLPLVHLCKRKGPEASAEQSEAVGSRSGTCLA</sequence>
<comment type="caution">
    <text evidence="2">The sequence shown here is derived from an EMBL/GenBank/DDBJ whole genome shotgun (WGS) entry which is preliminary data.</text>
</comment>